<reference evidence="1" key="1">
    <citation type="submission" date="2014-11" db="EMBL/GenBank/DDBJ databases">
        <authorList>
            <person name="Amaro Gonzalez C."/>
        </authorList>
    </citation>
    <scope>NUCLEOTIDE SEQUENCE</scope>
</reference>
<reference evidence="1" key="2">
    <citation type="journal article" date="2015" name="Fish Shellfish Immunol.">
        <title>Early steps in the European eel (Anguilla anguilla)-Vibrio vulnificus interaction in the gills: Role of the RtxA13 toxin.</title>
        <authorList>
            <person name="Callol A."/>
            <person name="Pajuelo D."/>
            <person name="Ebbesson L."/>
            <person name="Teles M."/>
            <person name="MacKenzie S."/>
            <person name="Amaro C."/>
        </authorList>
    </citation>
    <scope>NUCLEOTIDE SEQUENCE</scope>
</reference>
<protein>
    <submittedName>
        <fullName evidence="1">Uncharacterized protein</fullName>
    </submittedName>
</protein>
<organism evidence="1">
    <name type="scientific">Anguilla anguilla</name>
    <name type="common">European freshwater eel</name>
    <name type="synonym">Muraena anguilla</name>
    <dbReference type="NCBI Taxonomy" id="7936"/>
    <lineage>
        <taxon>Eukaryota</taxon>
        <taxon>Metazoa</taxon>
        <taxon>Chordata</taxon>
        <taxon>Craniata</taxon>
        <taxon>Vertebrata</taxon>
        <taxon>Euteleostomi</taxon>
        <taxon>Actinopterygii</taxon>
        <taxon>Neopterygii</taxon>
        <taxon>Teleostei</taxon>
        <taxon>Anguilliformes</taxon>
        <taxon>Anguillidae</taxon>
        <taxon>Anguilla</taxon>
    </lineage>
</organism>
<sequence>MRIFSAENKALDCTGSGK</sequence>
<proteinExistence type="predicted"/>
<name>A0A0E9T9V8_ANGAN</name>
<dbReference type="AlphaFoldDB" id="A0A0E9T9V8"/>
<accession>A0A0E9T9V8</accession>
<dbReference type="EMBL" id="GBXM01059059">
    <property type="protein sequence ID" value="JAH49518.1"/>
    <property type="molecule type" value="Transcribed_RNA"/>
</dbReference>
<evidence type="ECO:0000313" key="1">
    <source>
        <dbReference type="EMBL" id="JAH49518.1"/>
    </source>
</evidence>